<evidence type="ECO:0000256" key="6">
    <source>
        <dbReference type="ARBA" id="ARBA00022723"/>
    </source>
</evidence>
<keyword evidence="9" id="KW-0851">Voltage-gated channel</keyword>
<proteinExistence type="predicted"/>
<evidence type="ECO:0000256" key="9">
    <source>
        <dbReference type="ARBA" id="ARBA00022882"/>
    </source>
</evidence>
<feature type="domain" description="C2H2-type" evidence="18">
    <location>
        <begin position="535"/>
        <end position="564"/>
    </location>
</feature>
<dbReference type="InterPro" id="IPR013608">
    <property type="entry name" value="VWA_N"/>
</dbReference>
<feature type="compositionally biased region" description="Acidic residues" evidence="17">
    <location>
        <begin position="1672"/>
        <end position="1688"/>
    </location>
</feature>
<feature type="domain" description="C2H2-type" evidence="18">
    <location>
        <begin position="566"/>
        <end position="591"/>
    </location>
</feature>
<organism evidence="20 21">
    <name type="scientific">Trichomalopsis sarcophagae</name>
    <dbReference type="NCBI Taxonomy" id="543379"/>
    <lineage>
        <taxon>Eukaryota</taxon>
        <taxon>Metazoa</taxon>
        <taxon>Ecdysozoa</taxon>
        <taxon>Arthropoda</taxon>
        <taxon>Hexapoda</taxon>
        <taxon>Insecta</taxon>
        <taxon>Pterygota</taxon>
        <taxon>Neoptera</taxon>
        <taxon>Endopterygota</taxon>
        <taxon>Hymenoptera</taxon>
        <taxon>Apocrita</taxon>
        <taxon>Proctotrupomorpha</taxon>
        <taxon>Chalcidoidea</taxon>
        <taxon>Pteromalidae</taxon>
        <taxon>Pteromalinae</taxon>
        <taxon>Trichomalopsis</taxon>
    </lineage>
</organism>
<keyword evidence="13" id="KW-1015">Disulfide bond</keyword>
<evidence type="ECO:0000256" key="11">
    <source>
        <dbReference type="ARBA" id="ARBA00023065"/>
    </source>
</evidence>
<feature type="domain" description="C2H2-type" evidence="18">
    <location>
        <begin position="627"/>
        <end position="656"/>
    </location>
</feature>
<feature type="compositionally biased region" description="Polar residues" evidence="17">
    <location>
        <begin position="329"/>
        <end position="343"/>
    </location>
</feature>
<dbReference type="SMART" id="SM00327">
    <property type="entry name" value="VWA"/>
    <property type="match status" value="1"/>
</dbReference>
<accession>A0A232F336</accession>
<evidence type="ECO:0000256" key="5">
    <source>
        <dbReference type="ARBA" id="ARBA00022692"/>
    </source>
</evidence>
<keyword evidence="15" id="KW-0407">Ion channel</keyword>
<keyword evidence="21" id="KW-1185">Reference proteome</keyword>
<keyword evidence="7" id="KW-0732">Signal</keyword>
<dbReference type="FunFam" id="3.30.160.60:FF:000007">
    <property type="entry name" value="Basic krueppel-like factor 3"/>
    <property type="match status" value="1"/>
</dbReference>
<evidence type="ECO:0008006" key="22">
    <source>
        <dbReference type="Google" id="ProtNLM"/>
    </source>
</evidence>
<keyword evidence="16" id="KW-0863">Zinc-finger</keyword>
<dbReference type="GO" id="GO:0005891">
    <property type="term" value="C:voltage-gated calcium channel complex"/>
    <property type="evidence" value="ECO:0007669"/>
    <property type="project" value="TreeGrafter"/>
</dbReference>
<protein>
    <recommendedName>
        <fullName evidence="22">Voltage-dependent calcium channel subunit alpha-2/delta-3</fullName>
    </recommendedName>
</protein>
<dbReference type="EMBL" id="NNAY01001145">
    <property type="protein sequence ID" value="OXU24992.1"/>
    <property type="molecule type" value="Genomic_DNA"/>
</dbReference>
<evidence type="ECO:0000256" key="1">
    <source>
        <dbReference type="ARBA" id="ARBA00004479"/>
    </source>
</evidence>
<feature type="region of interest" description="Disordered" evidence="17">
    <location>
        <begin position="1650"/>
        <end position="1688"/>
    </location>
</feature>
<comment type="caution">
    <text evidence="20">The sequence shown here is derived from an EMBL/GenBank/DDBJ whole genome shotgun (WGS) entry which is preliminary data.</text>
</comment>
<evidence type="ECO:0000256" key="3">
    <source>
        <dbReference type="ARBA" id="ARBA00022568"/>
    </source>
</evidence>
<evidence type="ECO:0000313" key="21">
    <source>
        <dbReference type="Proteomes" id="UP000215335"/>
    </source>
</evidence>
<keyword evidence="2" id="KW-0813">Transport</keyword>
<name>A0A232F336_9HYME</name>
<evidence type="ECO:0000256" key="10">
    <source>
        <dbReference type="ARBA" id="ARBA00022989"/>
    </source>
</evidence>
<feature type="domain" description="VWFA" evidence="19">
    <location>
        <begin position="1185"/>
        <end position="1303"/>
    </location>
</feature>
<dbReference type="PROSITE" id="PS50234">
    <property type="entry name" value="VWFA"/>
    <property type="match status" value="1"/>
</dbReference>
<keyword evidence="10" id="KW-1133">Transmembrane helix</keyword>
<dbReference type="InterPro" id="IPR013680">
    <property type="entry name" value="VDCC_a2/dsu"/>
</dbReference>
<keyword evidence="5" id="KW-0812">Transmembrane</keyword>
<keyword evidence="8" id="KW-0106">Calcium</keyword>
<dbReference type="OrthoDB" id="10054666at2759"/>
<reference evidence="20 21" key="1">
    <citation type="journal article" date="2017" name="Curr. Biol.">
        <title>The Evolution of Venom by Co-option of Single-Copy Genes.</title>
        <authorList>
            <person name="Martinson E.O."/>
            <person name="Mrinalini"/>
            <person name="Kelkar Y.D."/>
            <person name="Chang C.H."/>
            <person name="Werren J.H."/>
        </authorList>
    </citation>
    <scope>NUCLEOTIDE SEQUENCE [LARGE SCALE GENOMIC DNA]</scope>
    <source>
        <strain evidence="20 21">Alberta</strain>
        <tissue evidence="20">Whole body</tissue>
    </source>
</reference>
<evidence type="ECO:0000259" key="19">
    <source>
        <dbReference type="PROSITE" id="PS50234"/>
    </source>
</evidence>
<evidence type="ECO:0000259" key="18">
    <source>
        <dbReference type="PROSITE" id="PS50157"/>
    </source>
</evidence>
<feature type="region of interest" description="Disordered" evidence="17">
    <location>
        <begin position="1"/>
        <end position="22"/>
    </location>
</feature>
<dbReference type="InterPro" id="IPR002035">
    <property type="entry name" value="VWF_A"/>
</dbReference>
<evidence type="ECO:0000256" key="13">
    <source>
        <dbReference type="ARBA" id="ARBA00023157"/>
    </source>
</evidence>
<keyword evidence="16" id="KW-0862">Zinc</keyword>
<dbReference type="Pfam" id="PF00096">
    <property type="entry name" value="zf-C2H2"/>
    <property type="match status" value="2"/>
</dbReference>
<evidence type="ECO:0000256" key="14">
    <source>
        <dbReference type="ARBA" id="ARBA00023180"/>
    </source>
</evidence>
<sequence>MSQSLATLSHHHQGLYSRPRNSNQPYLFQHEYERFLHSTENVLAATVKGNHHEQLDDFPDHEALEHRDTSSDSQSDEVLEQQINAHMPRTVEDIEKWLKNIKPVSSTNFDESVNSKASMERYLNEHLTGLFYDKDFGTAENNLMTKDLTINYDAIFNDIQDDELISAQDKDDVFMLPDLQLDNLDQLAYCTDDMILTSDILASPCDQPPCTNINVNTKDFFIRLQETINVISGTNNIFSQELGDNNLHNNVMTFENYLEEDLSNNSLTASTVNSYKVKASCNKSNIDDASDCSNLESNEDSYTIESNISTLLTADPTRPTKLHIKLKKANSSAADKNSTQRKNQILDRVFTRSRKKDLSVDDSLVGKESENSIVANENSKSLKDRLRKRSSTYNSQESKRDDNLRIRLYSSYSQQDQAILKALKEVGITDAKLQHFRSEDNSTIWKCHQDNCHCIFDKICKLRSHLLTHFGIKPFKCDYDGCSWAFYSNDKLLRHKELRHLKNKDYACSQPGCGRKFATHQNLAVHENLHAGRGIACHVKECSAKFQSKKCLDAHIKTHREYLPPYVCSYKKCGKRFYNNSALMSHQRCHSYTDLDVTCSWPGCGKTFDQPSRLKVHMRSHTGQKPYACTYWGCKWAFSTASKLSRHQKKHSNNRKFVCDIGDCRKSYQRLDHLRDHKLKHTEERLFICGYCDAAFSLKNGLYAHIKKHSKKDFVSKAHNKAKKNKTVEKKNARKKEAYCSRVLPVRISANRSKKTALTDCVTGNDQSTTNRNAEDMYFCPVETCAKWCPTKSSLTMHLQRKHKRPLTEIQNRGESTHTTLPTSMETQEVGQSLDGNEDSARTAFTHQYISSPKPDRGVVESSAAVDDVVLDVGTFGDCLLLPDEPPSMCCQEDINVLEYQTVLLDAIPTDNDISMSMRACCCCWLLVAVCWSAAAASREQWIDVEKERLHQQEAKQVDQWAESIGNELWRLAQAVAQPKDILDRYKSKGVRVVDKSGDEIIRNISENVGRMLSRKMDAVKCLFKEAERLSEEYDGNFTRMYYSAKYSNATVEGNLKTSNVPENMQDGADKIYQHMYLEPDTHFNNISVNTSFSSVHIPTNVYDRLPRVNMTISWSKRLDRIFKHNYKSDPALMWQYFCSTTGVLRQYPAMRWPVSLKKDGKEITDTYDCRVRSWFIEASTCSKDMVILVDNSGSMTGMSNAIAKTTVSTIMSTLSNNDFVAVFNFSDSTKQVVSCFQDKLVQATPENIRRINDDILTMKPEGVANITEAFLAAFTILENYRNESRCGPDLSCNQMIMLVTDGIASNITEWMACLNRGYYTHIHTQAEVPEQVLKYIPVVARPLVLHGKVHPVVWTHAYVDISREENTAPITKDLTFVDDGVDLSEEEDEPQPDAVNQPKSTMSWRDRLLTSVSIPVFDRKGNKESEKRAANLLGVVGTDVPLKDIRKLTLPYMLGVNGYAFIVSNNGYVVLHPALKPEYKGNLKLNYNSIDLTEVEILDDGRPPREPGDEITEIRRALVNHECGSRKNVRVKLHYDDYRRVTLESRDYFYAALPLTPFGIAVVLPQYGRYYIKFDKQVSKEIERNRNINISEYFMGDNWGIHPEWVYCRYHYLEGHEFDRPEDELRHFLTVVGDFSKSEAERFPEQYKAYGEQGPPGAQETCGSGNLDQRDADDSEPDCGNGDLDEEQEEYEEHLNDHYCNKELMELLIMDASATNASFFGDFDITYDSDRNLTRDYEVFLRFIATQSGLTRWQRIVGADVDMMEERIAEFASHKRALDEPWYKGAILQNVIDSQSVSITVPPITEPESGLNATVTISLGIYARDDGNKAAVGVVGFQMPMTALYRQFMDIVTRRVKPLRSLNCNSSVVDCYLIDQNGYIVISEAHNHDAGKFFGSLDQTAPIMRKLVSDGLFHAVDIYDYLAVCERIEMKSLASIMKSPFVYVWNLLTWLFARMILFTTQLHELPVILAQEEEEVDFKKPPKLHPTQFRRPCDMQMTLYIVNETNFNKPFSSGPDDCSLPFYAQRVPHTNLLLIIVKTDQSTCYDKMDVTPYEIFPYTIDGNATEFPCHKIPLNNLFRRRLEHCFTRHEDEDEIETCGGTSALELSSLLSFLILLLRSLIRFF</sequence>
<evidence type="ECO:0000256" key="7">
    <source>
        <dbReference type="ARBA" id="ARBA00022729"/>
    </source>
</evidence>
<dbReference type="PANTHER" id="PTHR10166:SF31">
    <property type="entry name" value="CA[2+] CHANNEL MUSCLE-SPECIFIC ALPHA2_DELTA SUBUNIT, ISOFORM A"/>
    <property type="match status" value="1"/>
</dbReference>
<dbReference type="Gene3D" id="3.30.450.20">
    <property type="entry name" value="PAS domain"/>
    <property type="match status" value="1"/>
</dbReference>
<dbReference type="Gene3D" id="3.40.50.410">
    <property type="entry name" value="von Willebrand factor, type A domain"/>
    <property type="match status" value="1"/>
</dbReference>
<keyword evidence="4" id="KW-0107">Calcium channel</keyword>
<dbReference type="Pfam" id="PF08473">
    <property type="entry name" value="VGCC_alpha2"/>
    <property type="match status" value="1"/>
</dbReference>
<dbReference type="PROSITE" id="PS50157">
    <property type="entry name" value="ZINC_FINGER_C2H2_2"/>
    <property type="match status" value="9"/>
</dbReference>
<evidence type="ECO:0000256" key="15">
    <source>
        <dbReference type="ARBA" id="ARBA00023303"/>
    </source>
</evidence>
<feature type="domain" description="C2H2-type" evidence="18">
    <location>
        <begin position="657"/>
        <end position="686"/>
    </location>
</feature>
<feature type="domain" description="C2H2-type" evidence="18">
    <location>
        <begin position="475"/>
        <end position="505"/>
    </location>
</feature>
<dbReference type="PROSITE" id="PS00028">
    <property type="entry name" value="ZINC_FINGER_C2H2_1"/>
    <property type="match status" value="9"/>
</dbReference>
<feature type="domain" description="C2H2-type" evidence="18">
    <location>
        <begin position="445"/>
        <end position="474"/>
    </location>
</feature>
<evidence type="ECO:0000256" key="12">
    <source>
        <dbReference type="ARBA" id="ARBA00023136"/>
    </source>
</evidence>
<evidence type="ECO:0000256" key="17">
    <source>
        <dbReference type="SAM" id="MobiDB-lite"/>
    </source>
</evidence>
<dbReference type="InterPro" id="IPR036465">
    <property type="entry name" value="vWFA_dom_sf"/>
</dbReference>
<dbReference type="InterPro" id="IPR051173">
    <property type="entry name" value="Ca_channel_alpha-2/delta"/>
</dbReference>
<dbReference type="InterPro" id="IPR013087">
    <property type="entry name" value="Znf_C2H2_type"/>
</dbReference>
<evidence type="ECO:0000256" key="16">
    <source>
        <dbReference type="PROSITE-ProRule" id="PRU00042"/>
    </source>
</evidence>
<dbReference type="SUPFAM" id="SSF57667">
    <property type="entry name" value="beta-beta-alpha zinc fingers"/>
    <property type="match status" value="4"/>
</dbReference>
<dbReference type="Pfam" id="PF08399">
    <property type="entry name" value="VWA_N"/>
    <property type="match status" value="1"/>
</dbReference>
<dbReference type="PANTHER" id="PTHR10166">
    <property type="entry name" value="VOLTAGE-DEPENDENT CALCIUM CHANNEL SUBUNIT ALPHA-2/DELTA-RELATED"/>
    <property type="match status" value="1"/>
</dbReference>
<comment type="subcellular location">
    <subcellularLocation>
        <location evidence="1">Membrane</location>
        <topology evidence="1">Single-pass type I membrane protein</topology>
    </subcellularLocation>
</comment>
<evidence type="ECO:0000256" key="2">
    <source>
        <dbReference type="ARBA" id="ARBA00022448"/>
    </source>
</evidence>
<evidence type="ECO:0000256" key="8">
    <source>
        <dbReference type="ARBA" id="ARBA00022837"/>
    </source>
</evidence>
<feature type="region of interest" description="Disordered" evidence="17">
    <location>
        <begin position="327"/>
        <end position="348"/>
    </location>
</feature>
<dbReference type="STRING" id="543379.A0A232F336"/>
<dbReference type="InterPro" id="IPR036236">
    <property type="entry name" value="Znf_C2H2_sf"/>
</dbReference>
<dbReference type="Gene3D" id="3.30.160.60">
    <property type="entry name" value="Classic Zinc Finger"/>
    <property type="match status" value="7"/>
</dbReference>
<dbReference type="GO" id="GO:0005245">
    <property type="term" value="F:voltage-gated calcium channel activity"/>
    <property type="evidence" value="ECO:0007669"/>
    <property type="project" value="TreeGrafter"/>
</dbReference>
<feature type="domain" description="C2H2-type" evidence="18">
    <location>
        <begin position="597"/>
        <end position="626"/>
    </location>
</feature>
<keyword evidence="3" id="KW-0109">Calcium transport</keyword>
<feature type="region of interest" description="Disordered" evidence="17">
    <location>
        <begin position="371"/>
        <end position="398"/>
    </location>
</feature>
<keyword evidence="14" id="KW-0325">Glycoprotein</keyword>
<feature type="domain" description="C2H2-type" evidence="18">
    <location>
        <begin position="506"/>
        <end position="535"/>
    </location>
</feature>
<keyword evidence="12" id="KW-0472">Membrane</keyword>
<dbReference type="SUPFAM" id="SSF53300">
    <property type="entry name" value="vWA-like"/>
    <property type="match status" value="1"/>
</dbReference>
<keyword evidence="11" id="KW-0406">Ion transport</keyword>
<evidence type="ECO:0000256" key="4">
    <source>
        <dbReference type="ARBA" id="ARBA00022673"/>
    </source>
</evidence>
<dbReference type="SMART" id="SM00355">
    <property type="entry name" value="ZnF_C2H2"/>
    <property type="match status" value="10"/>
</dbReference>
<dbReference type="GO" id="GO:0008270">
    <property type="term" value="F:zinc ion binding"/>
    <property type="evidence" value="ECO:0007669"/>
    <property type="project" value="UniProtKB-KW"/>
</dbReference>
<evidence type="ECO:0000313" key="20">
    <source>
        <dbReference type="EMBL" id="OXU24992.1"/>
    </source>
</evidence>
<dbReference type="Pfam" id="PF00092">
    <property type="entry name" value="VWA"/>
    <property type="match status" value="1"/>
</dbReference>
<keyword evidence="6" id="KW-0479">Metal-binding</keyword>
<dbReference type="Proteomes" id="UP000215335">
    <property type="component" value="Unassembled WGS sequence"/>
</dbReference>
<feature type="domain" description="C2H2-type" evidence="18">
    <location>
        <begin position="687"/>
        <end position="714"/>
    </location>
</feature>
<gene>
    <name evidence="20" type="ORF">TSAR_000520</name>
</gene>